<dbReference type="InterPro" id="IPR021851">
    <property type="entry name" value="DUF3455"/>
</dbReference>
<proteinExistence type="predicted"/>
<feature type="signal peptide" evidence="2">
    <location>
        <begin position="1"/>
        <end position="19"/>
    </location>
</feature>
<dbReference type="VEuPathDB" id="FungiDB:HMPREF1544_09000"/>
<feature type="region of interest" description="Disordered" evidence="1">
    <location>
        <begin position="271"/>
        <end position="327"/>
    </location>
</feature>
<organism evidence="3 4">
    <name type="scientific">Mucor circinelloides f. circinelloides (strain 1006PhL)</name>
    <name type="common">Mucormycosis agent</name>
    <name type="synonym">Calyptromyces circinelloides</name>
    <dbReference type="NCBI Taxonomy" id="1220926"/>
    <lineage>
        <taxon>Eukaryota</taxon>
        <taxon>Fungi</taxon>
        <taxon>Fungi incertae sedis</taxon>
        <taxon>Mucoromycota</taxon>
        <taxon>Mucoromycotina</taxon>
        <taxon>Mucoromycetes</taxon>
        <taxon>Mucorales</taxon>
        <taxon>Mucorineae</taxon>
        <taxon>Mucoraceae</taxon>
        <taxon>Mucor</taxon>
    </lineage>
</organism>
<gene>
    <name evidence="3" type="ORF">HMPREF1544_09000</name>
</gene>
<sequence length="327" mass="35912">MKFFITAAILSVTLPLTLADFLPSLLNAAPTASDVKERIAPPANATLYDVWYAKGRRVYQCNPEKTGFQHWYSVQTHAFLYPTKGEQAPFDVAGKEIGQIAAAPLNPEHQEANPIDTTPVIYNYKDGSWLGTGRPGATTTKEEGRAERGDSVHLDDHFATVSKSSTDGYLSHAKYIVRLGSTDGVMPPPDHCTQKGMVVSKPFSAYFMFYTDAEGVDQLAEEKKEWERMVVEYTPEKLAAVEKEKMDAAESYIAAEQEKMDAAESYIAAEQEKKEEVAQEEAPMPAVQEQEAPMPVAQEEAPMPAAQEEAVSPEVPDAAAVTQQDAM</sequence>
<dbReference type="EMBL" id="KE124045">
    <property type="protein sequence ID" value="EPB84208.1"/>
    <property type="molecule type" value="Genomic_DNA"/>
</dbReference>
<evidence type="ECO:0000256" key="1">
    <source>
        <dbReference type="SAM" id="MobiDB-lite"/>
    </source>
</evidence>
<keyword evidence="4" id="KW-1185">Reference proteome</keyword>
<dbReference type="Pfam" id="PF11937">
    <property type="entry name" value="DUF3455"/>
    <property type="match status" value="1"/>
</dbReference>
<name>S2JNL3_MUCC1</name>
<evidence type="ECO:0000256" key="2">
    <source>
        <dbReference type="SAM" id="SignalP"/>
    </source>
</evidence>
<protein>
    <submittedName>
        <fullName evidence="3">Uncharacterized protein</fullName>
    </submittedName>
</protein>
<feature type="chain" id="PRO_5004497591" evidence="2">
    <location>
        <begin position="20"/>
        <end position="327"/>
    </location>
</feature>
<dbReference type="eggNOG" id="ENOG502R144">
    <property type="taxonomic scope" value="Eukaryota"/>
</dbReference>
<dbReference type="AlphaFoldDB" id="S2JNL3"/>
<dbReference type="OrthoDB" id="1859733at2759"/>
<accession>S2JNL3</accession>
<keyword evidence="2" id="KW-0732">Signal</keyword>
<dbReference type="InParanoid" id="S2JNL3"/>
<reference evidence="4" key="1">
    <citation type="submission" date="2013-05" db="EMBL/GenBank/DDBJ databases">
        <title>The Genome sequence of Mucor circinelloides f. circinelloides 1006PhL.</title>
        <authorList>
            <consortium name="The Broad Institute Genomics Platform"/>
            <person name="Cuomo C."/>
            <person name="Earl A."/>
            <person name="Findley K."/>
            <person name="Lee S.C."/>
            <person name="Walker B."/>
            <person name="Young S."/>
            <person name="Zeng Q."/>
            <person name="Gargeya S."/>
            <person name="Fitzgerald M."/>
            <person name="Haas B."/>
            <person name="Abouelleil A."/>
            <person name="Allen A.W."/>
            <person name="Alvarado L."/>
            <person name="Arachchi H.M."/>
            <person name="Berlin A.M."/>
            <person name="Chapman S.B."/>
            <person name="Gainer-Dewar J."/>
            <person name="Goldberg J."/>
            <person name="Griggs A."/>
            <person name="Gujja S."/>
            <person name="Hansen M."/>
            <person name="Howarth C."/>
            <person name="Imamovic A."/>
            <person name="Ireland A."/>
            <person name="Larimer J."/>
            <person name="McCowan C."/>
            <person name="Murphy C."/>
            <person name="Pearson M."/>
            <person name="Poon T.W."/>
            <person name="Priest M."/>
            <person name="Roberts A."/>
            <person name="Saif S."/>
            <person name="Shea T."/>
            <person name="Sisk P."/>
            <person name="Sykes S."/>
            <person name="Wortman J."/>
            <person name="Nusbaum C."/>
            <person name="Birren B."/>
        </authorList>
    </citation>
    <scope>NUCLEOTIDE SEQUENCE [LARGE SCALE GENOMIC DNA]</scope>
    <source>
        <strain evidence="4">1006PhL</strain>
    </source>
</reference>
<evidence type="ECO:0000313" key="3">
    <source>
        <dbReference type="EMBL" id="EPB84208.1"/>
    </source>
</evidence>
<dbReference type="OMA" id="LYDVWYA"/>
<evidence type="ECO:0000313" key="4">
    <source>
        <dbReference type="Proteomes" id="UP000014254"/>
    </source>
</evidence>
<dbReference type="Proteomes" id="UP000014254">
    <property type="component" value="Unassembled WGS sequence"/>
</dbReference>
<feature type="compositionally biased region" description="Low complexity" evidence="1">
    <location>
        <begin position="288"/>
        <end position="310"/>
    </location>
</feature>